<evidence type="ECO:0000313" key="1">
    <source>
        <dbReference type="EMBL" id="GET03720.1"/>
    </source>
</evidence>
<gene>
    <name evidence="1" type="ORF">RCL2_003004400</name>
</gene>
<reference evidence="1" key="1">
    <citation type="submission" date="2019-10" db="EMBL/GenBank/DDBJ databases">
        <title>Conservation and host-specific expression of non-tandemly repeated heterogenous ribosome RNA gene in arbuscular mycorrhizal fungi.</title>
        <authorList>
            <person name="Maeda T."/>
            <person name="Kobayashi Y."/>
            <person name="Nakagawa T."/>
            <person name="Ezawa T."/>
            <person name="Yamaguchi K."/>
            <person name="Bino T."/>
            <person name="Nishimoto Y."/>
            <person name="Shigenobu S."/>
            <person name="Kawaguchi M."/>
        </authorList>
    </citation>
    <scope>NUCLEOTIDE SEQUENCE</scope>
    <source>
        <strain evidence="1">HR1</strain>
    </source>
</reference>
<accession>A0A8H3MD15</accession>
<evidence type="ECO:0000313" key="2">
    <source>
        <dbReference type="Proteomes" id="UP000615446"/>
    </source>
</evidence>
<comment type="caution">
    <text evidence="1">The sequence shown here is derived from an EMBL/GenBank/DDBJ whole genome shotgun (WGS) entry which is preliminary data.</text>
</comment>
<organism evidence="1 2">
    <name type="scientific">Rhizophagus clarus</name>
    <dbReference type="NCBI Taxonomy" id="94130"/>
    <lineage>
        <taxon>Eukaryota</taxon>
        <taxon>Fungi</taxon>
        <taxon>Fungi incertae sedis</taxon>
        <taxon>Mucoromycota</taxon>
        <taxon>Glomeromycotina</taxon>
        <taxon>Glomeromycetes</taxon>
        <taxon>Glomerales</taxon>
        <taxon>Glomeraceae</taxon>
        <taxon>Rhizophagus</taxon>
    </lineage>
</organism>
<dbReference type="EMBL" id="BLAL01000324">
    <property type="protein sequence ID" value="GET03720.1"/>
    <property type="molecule type" value="Genomic_DNA"/>
</dbReference>
<sequence>MIQVTNDDPQLAVLNINTRWLSLSNVYNISLSEVKHCIRTKIKQIRPQLTRNFTAFSRISSLELDNWLALRDIRTPVTCWVVSCSLEYFGDRPLDTKSFVFLSFRRQPYVEFRRKLTFRLGISAIGFFGFLAKQSDGRFLEHLDAVFGKAVFKFLLGSVGYWRFFRSLNFGDRVPEHGIPGKSASIWTSQAKFRKS</sequence>
<protein>
    <submittedName>
        <fullName evidence="1">Uncharacterized protein</fullName>
    </submittedName>
</protein>
<name>A0A8H3MD15_9GLOM</name>
<dbReference type="AlphaFoldDB" id="A0A8H3MD15"/>
<dbReference type="Proteomes" id="UP000615446">
    <property type="component" value="Unassembled WGS sequence"/>
</dbReference>
<proteinExistence type="predicted"/>